<name>A0A495IHA1_9MICO</name>
<evidence type="ECO:0000259" key="1">
    <source>
        <dbReference type="PROSITE" id="PS50206"/>
    </source>
</evidence>
<dbReference type="Proteomes" id="UP000280008">
    <property type="component" value="Unassembled WGS sequence"/>
</dbReference>
<dbReference type="GO" id="GO:0008641">
    <property type="term" value="F:ubiquitin-like modifier activating enzyme activity"/>
    <property type="evidence" value="ECO:0007669"/>
    <property type="project" value="InterPro"/>
</dbReference>
<dbReference type="PANTHER" id="PTHR44086">
    <property type="entry name" value="THIOSULFATE SULFURTRANSFERASE RDL2, MITOCHONDRIAL-RELATED"/>
    <property type="match status" value="1"/>
</dbReference>
<dbReference type="InterPro" id="IPR000594">
    <property type="entry name" value="ThiF_NAD_FAD-bd"/>
</dbReference>
<dbReference type="InterPro" id="IPR001763">
    <property type="entry name" value="Rhodanese-like_dom"/>
</dbReference>
<feature type="domain" description="Rhodanese" evidence="1">
    <location>
        <begin position="156"/>
        <end position="241"/>
    </location>
</feature>
<keyword evidence="3" id="KW-1185">Reference proteome</keyword>
<sequence length="271" mass="28495">MTQPPGSILFIGAGVRASPGIQYAVMAGVGSLGIVDDLPVDGDDVASSPLYPESSLGMPRARAAADWARSIRPTIDVHVHPVPLSSVDDVMRVLDVGRYDTVVDCSGSAETASLLDRALDGRRMHRLPPDLGILSDDLPRITAEALEARLAARSRGDDGFTLLDVRERPEHDVEAIEGSVLAAGFGTTSADDPGIDSSLPVVVYCSRGPRASMACRILRARGFDVTVLDRGMLGWNLRPSALAGGLVAGSGRVPLPLGDIDAEGFRPNLHS</sequence>
<dbReference type="SUPFAM" id="SSF52821">
    <property type="entry name" value="Rhodanese/Cell cycle control phosphatase"/>
    <property type="match status" value="1"/>
</dbReference>
<dbReference type="Gene3D" id="3.40.50.720">
    <property type="entry name" value="NAD(P)-binding Rossmann-like Domain"/>
    <property type="match status" value="1"/>
</dbReference>
<dbReference type="SUPFAM" id="SSF69572">
    <property type="entry name" value="Activating enzymes of the ubiquitin-like proteins"/>
    <property type="match status" value="1"/>
</dbReference>
<dbReference type="GO" id="GO:0004792">
    <property type="term" value="F:thiosulfate-cyanide sulfurtransferase activity"/>
    <property type="evidence" value="ECO:0007669"/>
    <property type="project" value="TreeGrafter"/>
</dbReference>
<dbReference type="InterPro" id="IPR035985">
    <property type="entry name" value="Ubiquitin-activating_enz"/>
</dbReference>
<dbReference type="CDD" id="cd00158">
    <property type="entry name" value="RHOD"/>
    <property type="match status" value="1"/>
</dbReference>
<comment type="caution">
    <text evidence="2">The sequence shown here is derived from an EMBL/GenBank/DDBJ whole genome shotgun (WGS) entry which is preliminary data.</text>
</comment>
<dbReference type="PANTHER" id="PTHR44086:SF10">
    <property type="entry name" value="THIOSULFATE SULFURTRANSFERASE_RHODANESE-LIKE DOMAIN-CONTAINING PROTEIN 3"/>
    <property type="match status" value="1"/>
</dbReference>
<protein>
    <submittedName>
        <fullName evidence="2">Rhodanese-like domain-containing protein</fullName>
    </submittedName>
</protein>
<dbReference type="PROSITE" id="PS50206">
    <property type="entry name" value="RHODANESE_3"/>
    <property type="match status" value="1"/>
</dbReference>
<dbReference type="Pfam" id="PF00581">
    <property type="entry name" value="Rhodanese"/>
    <property type="match status" value="1"/>
</dbReference>
<reference evidence="2 3" key="1">
    <citation type="submission" date="2018-10" db="EMBL/GenBank/DDBJ databases">
        <title>Sequencing the genomes of 1000 actinobacteria strains.</title>
        <authorList>
            <person name="Klenk H.-P."/>
        </authorList>
    </citation>
    <scope>NUCLEOTIDE SEQUENCE [LARGE SCALE GENOMIC DNA]</scope>
    <source>
        <strain evidence="2 3">DSM 17894</strain>
    </source>
</reference>
<dbReference type="Pfam" id="PF00899">
    <property type="entry name" value="ThiF"/>
    <property type="match status" value="1"/>
</dbReference>
<dbReference type="InterPro" id="IPR036873">
    <property type="entry name" value="Rhodanese-like_dom_sf"/>
</dbReference>
<dbReference type="AlphaFoldDB" id="A0A495IHA1"/>
<accession>A0A495IHA1</accession>
<proteinExistence type="predicted"/>
<gene>
    <name evidence="2" type="ORF">C8E83_2207</name>
</gene>
<organism evidence="2 3">
    <name type="scientific">Frondihabitans australicus</name>
    <dbReference type="NCBI Taxonomy" id="386892"/>
    <lineage>
        <taxon>Bacteria</taxon>
        <taxon>Bacillati</taxon>
        <taxon>Actinomycetota</taxon>
        <taxon>Actinomycetes</taxon>
        <taxon>Micrococcales</taxon>
        <taxon>Microbacteriaceae</taxon>
        <taxon>Frondihabitans</taxon>
    </lineage>
</organism>
<dbReference type="Gene3D" id="3.40.250.10">
    <property type="entry name" value="Rhodanese-like domain"/>
    <property type="match status" value="1"/>
</dbReference>
<evidence type="ECO:0000313" key="3">
    <source>
        <dbReference type="Proteomes" id="UP000280008"/>
    </source>
</evidence>
<dbReference type="EMBL" id="RBKS01000001">
    <property type="protein sequence ID" value="RKR75070.1"/>
    <property type="molecule type" value="Genomic_DNA"/>
</dbReference>
<evidence type="ECO:0000313" key="2">
    <source>
        <dbReference type="EMBL" id="RKR75070.1"/>
    </source>
</evidence>
<dbReference type="SMART" id="SM00450">
    <property type="entry name" value="RHOD"/>
    <property type="match status" value="1"/>
</dbReference>